<protein>
    <submittedName>
        <fullName evidence="1">Uncharacterized protein z068R</fullName>
    </submittedName>
</protein>
<evidence type="ECO:0000313" key="1">
    <source>
        <dbReference type="EMBL" id="ABT16202.1"/>
    </source>
</evidence>
<proteinExistence type="predicted"/>
<dbReference type="KEGG" id="vg:5470188"/>
<dbReference type="EMBL" id="EF101928">
    <property type="protein sequence ID" value="ABT16202.1"/>
    <property type="molecule type" value="Genomic_DNA"/>
</dbReference>
<dbReference type="RefSeq" id="YP_001426549.1">
    <property type="nucleotide sequence ID" value="NC_008724.1"/>
</dbReference>
<sequence length="72" mass="7655">MTCPSSRNSFCTSSTALWRMATASRTGSCTNPLSLTGGTCTATGRCTKSKSLSTRGFERKFPSSTGPRVLRI</sequence>
<gene>
    <name evidence="1" type="primary">z068R</name>
    <name evidence="1" type="ORF">ATCV1_z068R</name>
</gene>
<dbReference type="Proteomes" id="UP000202420">
    <property type="component" value="Segment"/>
</dbReference>
<reference evidence="1 2" key="1">
    <citation type="submission" date="2006-09" db="EMBL/GenBank/DDBJ databases">
        <title>Sequence and annotation of the 288-kb ATCV-1 virus that infects an endosymbiotic Chlorella strain of the heliozoon Acanthocystis turfacea.</title>
        <authorList>
            <person name="Fitzgerald L.A."/>
            <person name="Graves M.V."/>
            <person name="Li X."/>
            <person name="Pfitzner A.J.P."/>
            <person name="Hartigan J."/>
            <person name="Van Etten J.L."/>
        </authorList>
    </citation>
    <scope>NUCLEOTIDE SEQUENCE [LARGE SCALE GENOMIC DNA]</scope>
    <source>
        <strain evidence="1 2">ATCV-1</strain>
    </source>
</reference>
<dbReference type="GeneID" id="5470188"/>
<accession>A7K828</accession>
<keyword evidence="2" id="KW-1185">Reference proteome</keyword>
<name>A7K828_9PHYC</name>
<organism evidence="1 2">
    <name type="scientific">Chlorovirus heliozoae</name>
    <dbReference type="NCBI Taxonomy" id="322019"/>
    <lineage>
        <taxon>Viruses</taxon>
        <taxon>Varidnaviria</taxon>
        <taxon>Bamfordvirae</taxon>
        <taxon>Nucleocytoviricota</taxon>
        <taxon>Megaviricetes</taxon>
        <taxon>Algavirales</taxon>
        <taxon>Phycodnaviridae</taxon>
        <taxon>Chlorovirus</taxon>
    </lineage>
</organism>
<evidence type="ECO:0000313" key="2">
    <source>
        <dbReference type="Proteomes" id="UP000202420"/>
    </source>
</evidence>